<evidence type="ECO:0000256" key="1">
    <source>
        <dbReference type="SAM" id="Coils"/>
    </source>
</evidence>
<dbReference type="InterPro" id="IPR051465">
    <property type="entry name" value="Cell_Envelope_Struct_Comp"/>
</dbReference>
<gene>
    <name evidence="4" type="ordered locus">Mesil_0107</name>
</gene>
<dbReference type="AlphaFoldDB" id="D7BGP8"/>
<dbReference type="eggNOG" id="COG0845">
    <property type="taxonomic scope" value="Bacteria"/>
</dbReference>
<proteinExistence type="predicted"/>
<protein>
    <submittedName>
        <fullName evidence="4">S-layer domain protein</fullName>
    </submittedName>
</protein>
<sequence>MKKRLVILLAGLLTVLSMGFGSAQFSDVPAGHWAKEAVEAIAAQGLIVGFPDGTFRGNENLTRYQAALIIYRLLQQLQGQQGQPAPKIDEETLNTIRNAVQELAAELAALGVRVSALEDNAASKDDIARLEAAIEELKGMKAQPGQGMDQQALSDLADRVEAASVAADTALAQAQQLADRLDAVEGDVATVKTQLEADADSIRALNELSVLLNQDVLSLQDRVTALEKSVGTLSETDFNEFATKEDVAAVQEFATALRGDLVRLSDRVSTLSTTVDGINNRLTAVEGTRPSLTGSILARYGYRFVTKLSGTGPGNFDVDRLFPATGFGADDDAEDLPNSATLGAGIDTRLQADLTFSLKRAATTTSGFNFTEATAALRWRSPNGSLWSRDGTDNDLRLERFTVKGNIDGQDFSIGYARVLTYKFNDYFFEDNGSGYRGASISFNASKAFLSPNITVVLGSSASAVGTSPDAGSGDNDFFGIRTAVNLLGLNASFNYAERNVLNSGNAPSYAGFGTDYKGKLFGLLDIDGGYFLSKSNANAAINFATDPQVFYTTAGVSLGPVSLRGNYRAIDPRFDSSGANAGLLNNNDGQPFAFDNRGFGVLGGVNLGFLSVNGYYDSFTNFALANPQTAFGVGASANLFAGFSLTGYFNNTSNVGGQVRSGNNPYGANGPETRAAFGSNFGVRLAHDGSADNALIKGLDLFAEYRQSQGTDVGFGSNGSRTDIAAGASFALNLGFLSITPDVRYHSYTAATSTPGTEDSYSTLKYGVQVSTQTLNLGFIKPSLSGDFASRSTDFAINNDASETRFGVGLSLADFLLPGATLSAKAAQVQGTNVNTTTTRSCNAAFDIGTDCLYSTPGTDFGPIAPAAPSAFTLKGLFLSYTYAGAGIWYGVFDFDNGSDGTVDSVGRGFRIFYNVSF</sequence>
<keyword evidence="5" id="KW-1185">Reference proteome</keyword>
<dbReference type="PROSITE" id="PS51272">
    <property type="entry name" value="SLH"/>
    <property type="match status" value="1"/>
</dbReference>
<feature type="domain" description="SLH" evidence="3">
    <location>
        <begin position="21"/>
        <end position="84"/>
    </location>
</feature>
<dbReference type="InterPro" id="IPR048736">
    <property type="entry name" value="SlpA_C"/>
</dbReference>
<name>D7BGP8_ALLS1</name>
<keyword evidence="1" id="KW-0175">Coiled coil</keyword>
<dbReference type="PANTHER" id="PTHR43308:SF1">
    <property type="entry name" value="OUTER MEMBRANE PROTEIN ALPHA"/>
    <property type="match status" value="1"/>
</dbReference>
<evidence type="ECO:0000256" key="2">
    <source>
        <dbReference type="SAM" id="SignalP"/>
    </source>
</evidence>
<dbReference type="Proteomes" id="UP000001916">
    <property type="component" value="Chromosome"/>
</dbReference>
<evidence type="ECO:0000259" key="3">
    <source>
        <dbReference type="PROSITE" id="PS51272"/>
    </source>
</evidence>
<feature type="coiled-coil region" evidence="1">
    <location>
        <begin position="100"/>
        <end position="140"/>
    </location>
</feature>
<feature type="chain" id="PRO_5003093404" evidence="2">
    <location>
        <begin position="24"/>
        <end position="919"/>
    </location>
</feature>
<feature type="signal peptide" evidence="2">
    <location>
        <begin position="1"/>
        <end position="23"/>
    </location>
</feature>
<dbReference type="HOGENOM" id="CLU_310736_0_0_0"/>
<keyword evidence="2" id="KW-0732">Signal</keyword>
<dbReference type="RefSeq" id="WP_013156660.1">
    <property type="nucleotide sequence ID" value="NC_014212.1"/>
</dbReference>
<evidence type="ECO:0000313" key="4">
    <source>
        <dbReference type="EMBL" id="ADH62052.1"/>
    </source>
</evidence>
<dbReference type="EMBL" id="CP002042">
    <property type="protein sequence ID" value="ADH62052.1"/>
    <property type="molecule type" value="Genomic_DNA"/>
</dbReference>
<reference evidence="4 5" key="1">
    <citation type="journal article" date="2010" name="Stand. Genomic Sci.">
        <title>Complete genome sequence of Meiothermus silvanus type strain (VI-R2).</title>
        <authorList>
            <person name="Sikorski J."/>
            <person name="Tindall B.J."/>
            <person name="Lowry S."/>
            <person name="Lucas S."/>
            <person name="Nolan M."/>
            <person name="Copeland A."/>
            <person name="Glavina Del Rio T."/>
            <person name="Tice H."/>
            <person name="Cheng J.F."/>
            <person name="Han C."/>
            <person name="Pitluck S."/>
            <person name="Liolios K."/>
            <person name="Ivanova N."/>
            <person name="Mavromatis K."/>
            <person name="Mikhailova N."/>
            <person name="Pati A."/>
            <person name="Goodwin L."/>
            <person name="Chen A."/>
            <person name="Palaniappan K."/>
            <person name="Land M."/>
            <person name="Hauser L."/>
            <person name="Chang Y.J."/>
            <person name="Jeffries C.D."/>
            <person name="Rohde M."/>
            <person name="Goker M."/>
            <person name="Woyke T."/>
            <person name="Bristow J."/>
            <person name="Eisen J.A."/>
            <person name="Markowitz V."/>
            <person name="Hugenholtz P."/>
            <person name="Kyrpides N.C."/>
            <person name="Klenk H.P."/>
            <person name="Lapidus A."/>
        </authorList>
    </citation>
    <scope>NUCLEOTIDE SEQUENCE [LARGE SCALE GENOMIC DNA]</scope>
    <source>
        <strain evidence="5">ATCC 700542 / DSM 9946 / VI-R2</strain>
    </source>
</reference>
<dbReference type="KEGG" id="msv:Mesil_0107"/>
<accession>D7BGP8</accession>
<dbReference type="Pfam" id="PF21620">
    <property type="entry name" value="SlpA_C"/>
    <property type="match status" value="1"/>
</dbReference>
<evidence type="ECO:0000313" key="5">
    <source>
        <dbReference type="Proteomes" id="UP000001916"/>
    </source>
</evidence>
<dbReference type="Pfam" id="PF00395">
    <property type="entry name" value="SLH"/>
    <property type="match status" value="1"/>
</dbReference>
<dbReference type="PANTHER" id="PTHR43308">
    <property type="entry name" value="OUTER MEMBRANE PROTEIN ALPHA-RELATED"/>
    <property type="match status" value="1"/>
</dbReference>
<organism evidence="4 5">
    <name type="scientific">Allomeiothermus silvanus (strain ATCC 700542 / DSM 9946 / NBRC 106475 / NCIMB 13440 / VI-R2)</name>
    <name type="common">Thermus silvanus</name>
    <dbReference type="NCBI Taxonomy" id="526227"/>
    <lineage>
        <taxon>Bacteria</taxon>
        <taxon>Thermotogati</taxon>
        <taxon>Deinococcota</taxon>
        <taxon>Deinococci</taxon>
        <taxon>Thermales</taxon>
        <taxon>Thermaceae</taxon>
        <taxon>Allomeiothermus</taxon>
    </lineage>
</organism>
<dbReference type="OrthoDB" id="5845122at2"/>
<dbReference type="InterPro" id="IPR001119">
    <property type="entry name" value="SLH_dom"/>
</dbReference>
<dbReference type="STRING" id="526227.Mesil_0107"/>